<evidence type="ECO:0000313" key="15">
    <source>
        <dbReference type="EMBL" id="CAF3841156.1"/>
    </source>
</evidence>
<comment type="catalytic activity">
    <reaction evidence="8">
        <text>O-phospho-L-seryl-[protein] + H2O = L-seryl-[protein] + phosphate</text>
        <dbReference type="Rhea" id="RHEA:20629"/>
        <dbReference type="Rhea" id="RHEA-COMP:9863"/>
        <dbReference type="Rhea" id="RHEA-COMP:11604"/>
        <dbReference type="ChEBI" id="CHEBI:15377"/>
        <dbReference type="ChEBI" id="CHEBI:29999"/>
        <dbReference type="ChEBI" id="CHEBI:43474"/>
        <dbReference type="ChEBI" id="CHEBI:83421"/>
        <dbReference type="EC" id="3.1.3.16"/>
    </reaction>
</comment>
<dbReference type="SMART" id="SM00054">
    <property type="entry name" value="EFh"/>
    <property type="match status" value="2"/>
</dbReference>
<name>A0A814DNY8_9BILA</name>
<dbReference type="InterPro" id="IPR004843">
    <property type="entry name" value="Calcineurin-like_PHP"/>
</dbReference>
<dbReference type="InterPro" id="IPR013235">
    <property type="entry name" value="PPP_dom"/>
</dbReference>
<proteinExistence type="inferred from homology"/>
<dbReference type="PRINTS" id="PR00114">
    <property type="entry name" value="STPHPHTASE"/>
</dbReference>
<dbReference type="PANTHER" id="PTHR45668">
    <property type="entry name" value="SERINE/THREONINE-PROTEIN PHOSPHATASE 5-RELATED"/>
    <property type="match status" value="1"/>
</dbReference>
<dbReference type="InterPro" id="IPR029052">
    <property type="entry name" value="Metallo-depent_PP-like"/>
</dbReference>
<accession>A0A814DNY8</accession>
<feature type="domain" description="EF-hand" evidence="13">
    <location>
        <begin position="594"/>
        <end position="629"/>
    </location>
</feature>
<dbReference type="Gene3D" id="1.10.238.10">
    <property type="entry name" value="EF-hand"/>
    <property type="match status" value="1"/>
</dbReference>
<dbReference type="PIRSF" id="PIRSF000912">
    <property type="entry name" value="PPEF"/>
    <property type="match status" value="1"/>
</dbReference>
<evidence type="ECO:0000256" key="1">
    <source>
        <dbReference type="ARBA" id="ARBA00001936"/>
    </source>
</evidence>
<evidence type="ECO:0000256" key="9">
    <source>
        <dbReference type="ARBA" id="ARBA00048336"/>
    </source>
</evidence>
<dbReference type="InterPro" id="IPR018247">
    <property type="entry name" value="EF_Hand_1_Ca_BS"/>
</dbReference>
<evidence type="ECO:0000256" key="7">
    <source>
        <dbReference type="ARBA" id="ARBA00023211"/>
    </source>
</evidence>
<dbReference type="SUPFAM" id="SSF47473">
    <property type="entry name" value="EF-hand"/>
    <property type="match status" value="1"/>
</dbReference>
<dbReference type="PROSITE" id="PS00018">
    <property type="entry name" value="EF_HAND_1"/>
    <property type="match status" value="2"/>
</dbReference>
<dbReference type="Pfam" id="PF08321">
    <property type="entry name" value="PPP5"/>
    <property type="match status" value="1"/>
</dbReference>
<evidence type="ECO:0000313" key="14">
    <source>
        <dbReference type="EMBL" id="CAF0958186.1"/>
    </source>
</evidence>
<comment type="caution">
    <text evidence="14">The sequence shown here is derived from an EMBL/GenBank/DDBJ whole genome shotgun (WGS) entry which is preliminary data.</text>
</comment>
<dbReference type="PROSITE" id="PS00125">
    <property type="entry name" value="SER_THR_PHOSPHATASE"/>
    <property type="match status" value="1"/>
</dbReference>
<comment type="cofactor">
    <cofactor evidence="1">
        <name>Mn(2+)</name>
        <dbReference type="ChEBI" id="CHEBI:29035"/>
    </cofactor>
</comment>
<dbReference type="PANTHER" id="PTHR45668:SF3">
    <property type="entry name" value="SERINE_THREONINE-PROTEIN PHOSPHATASE RDGC"/>
    <property type="match status" value="1"/>
</dbReference>
<comment type="catalytic activity">
    <reaction evidence="9 10 11">
        <text>O-phospho-L-threonyl-[protein] + H2O = L-threonyl-[protein] + phosphate</text>
        <dbReference type="Rhea" id="RHEA:47004"/>
        <dbReference type="Rhea" id="RHEA-COMP:11060"/>
        <dbReference type="Rhea" id="RHEA-COMP:11605"/>
        <dbReference type="ChEBI" id="CHEBI:15377"/>
        <dbReference type="ChEBI" id="CHEBI:30013"/>
        <dbReference type="ChEBI" id="CHEBI:43474"/>
        <dbReference type="ChEBI" id="CHEBI:61977"/>
        <dbReference type="EC" id="3.1.3.16"/>
    </reaction>
</comment>
<dbReference type="InterPro" id="IPR006186">
    <property type="entry name" value="Ser/Thr-sp_prot-phosphatase"/>
</dbReference>
<sequence>MSDRADKMKMVSKLPTLSADKSAQKIQAAFRTHQARLKLKKQAAWQIHEKLEYSSEQTESKLKDMFEKLLKASDILSPSVTKLLQKAGLPVEEQELLRLTNPDSITVEPTYQGPRIDGQITRQTFVDLIDAFRKGQILHEKYVCKILHQARAILKSLPNFNHIDLSNLHHVFIIGDLHGQLADLLHIFSENGLPANDNAYIFNGDFVDRGHNSVEVILLLMTALILNPSSVFLNRGNHEDIMVTVRYGFQNEVNQKYGRRKASLLDLFKDIFSWLPLYSFVDAGKSRFIIMHGGISDRINLKKLNSITRNRYISIEVPPPSRQGGKKLTEEEDNEYRQVQDLFWSDPDPHGRLGCRKNDARKMACFFGSDITEQFLKRYNLSMIIRSHQVKQEGYEYTHDGKVLTVFSASNYCGGSNWGAILQWDYNDEEPRIISYKILAVEMTKLSFNKKVTLFEDPAYHSLIEKIMTNKSILQKEFERADGNRTDHLPLTIWADIMAKVLQLDLPWLTLRTRLVQEDSQGIIYKTMFDEFILDNSKFQMSNTGIMEDLYMWKDMLLTLFNLIDYNHSGFISRNEFADVIKLILHGENGTDEVNEAYIDELSSAMDFDKNGKIDINEFLESFRIVHVKTSKNLDDRINKVEQPNGNTTKKYVESSGKKSRKL</sequence>
<evidence type="ECO:0000256" key="6">
    <source>
        <dbReference type="ARBA" id="ARBA00022837"/>
    </source>
</evidence>
<evidence type="ECO:0000256" key="4">
    <source>
        <dbReference type="ARBA" id="ARBA00022737"/>
    </source>
</evidence>
<dbReference type="EMBL" id="CAJNON010000096">
    <property type="protein sequence ID" value="CAF0958186.1"/>
    <property type="molecule type" value="Genomic_DNA"/>
</dbReference>
<dbReference type="GO" id="GO:0030145">
    <property type="term" value="F:manganese ion binding"/>
    <property type="evidence" value="ECO:0007669"/>
    <property type="project" value="UniProtKB-UniRule"/>
</dbReference>
<comment type="similarity">
    <text evidence="2 10 11">Belongs to the PPP phosphatase family.</text>
</comment>
<dbReference type="CDD" id="cd23767">
    <property type="entry name" value="IQCD"/>
    <property type="match status" value="1"/>
</dbReference>
<dbReference type="InterPro" id="IPR002048">
    <property type="entry name" value="EF_hand_dom"/>
</dbReference>
<dbReference type="Proteomes" id="UP000663881">
    <property type="component" value="Unassembled WGS sequence"/>
</dbReference>
<reference evidence="14" key="1">
    <citation type="submission" date="2021-02" db="EMBL/GenBank/DDBJ databases">
        <authorList>
            <person name="Nowell W R."/>
        </authorList>
    </citation>
    <scope>NUCLEOTIDE SEQUENCE</scope>
</reference>
<evidence type="ECO:0000313" key="16">
    <source>
        <dbReference type="Proteomes" id="UP000663891"/>
    </source>
</evidence>
<dbReference type="CDD" id="cd00051">
    <property type="entry name" value="EFh"/>
    <property type="match status" value="1"/>
</dbReference>
<evidence type="ECO:0000259" key="13">
    <source>
        <dbReference type="PROSITE" id="PS50222"/>
    </source>
</evidence>
<organism evidence="14 16">
    <name type="scientific">Adineta steineri</name>
    <dbReference type="NCBI Taxonomy" id="433720"/>
    <lineage>
        <taxon>Eukaryota</taxon>
        <taxon>Metazoa</taxon>
        <taxon>Spiralia</taxon>
        <taxon>Gnathifera</taxon>
        <taxon>Rotifera</taxon>
        <taxon>Eurotatoria</taxon>
        <taxon>Bdelloidea</taxon>
        <taxon>Adinetida</taxon>
        <taxon>Adinetidae</taxon>
        <taxon>Adineta</taxon>
    </lineage>
</organism>
<dbReference type="GO" id="GO:0005506">
    <property type="term" value="F:iron ion binding"/>
    <property type="evidence" value="ECO:0007669"/>
    <property type="project" value="UniProtKB-UniRule"/>
</dbReference>
<keyword evidence="5 10" id="KW-0378">Hydrolase</keyword>
<evidence type="ECO:0000256" key="5">
    <source>
        <dbReference type="ARBA" id="ARBA00022801"/>
    </source>
</evidence>
<dbReference type="InterPro" id="IPR011992">
    <property type="entry name" value="EF-hand-dom_pair"/>
</dbReference>
<dbReference type="EMBL" id="CAJOAY010001423">
    <property type="protein sequence ID" value="CAF3841156.1"/>
    <property type="molecule type" value="Genomic_DNA"/>
</dbReference>
<dbReference type="Pfam" id="PF00149">
    <property type="entry name" value="Metallophos"/>
    <property type="match status" value="1"/>
</dbReference>
<dbReference type="InterPro" id="IPR051134">
    <property type="entry name" value="PPP_phosphatase"/>
</dbReference>
<dbReference type="PROSITE" id="PS50222">
    <property type="entry name" value="EF_HAND_2"/>
    <property type="match status" value="2"/>
</dbReference>
<dbReference type="Pfam" id="PF13499">
    <property type="entry name" value="EF-hand_7"/>
    <property type="match status" value="1"/>
</dbReference>
<evidence type="ECO:0000256" key="8">
    <source>
        <dbReference type="ARBA" id="ARBA00047761"/>
    </source>
</evidence>
<dbReference type="SUPFAM" id="SSF56300">
    <property type="entry name" value="Metallo-dependent phosphatases"/>
    <property type="match status" value="1"/>
</dbReference>
<dbReference type="Proteomes" id="UP000663891">
    <property type="component" value="Unassembled WGS sequence"/>
</dbReference>
<evidence type="ECO:0000256" key="10">
    <source>
        <dbReference type="PIRNR" id="PIRNR000912"/>
    </source>
</evidence>
<dbReference type="Gene3D" id="3.60.21.10">
    <property type="match status" value="1"/>
</dbReference>
<keyword evidence="6" id="KW-0106">Calcium</keyword>
<keyword evidence="4" id="KW-0677">Repeat</keyword>
<feature type="region of interest" description="Disordered" evidence="12">
    <location>
        <begin position="639"/>
        <end position="663"/>
    </location>
</feature>
<gene>
    <name evidence="15" type="ORF">OKA104_LOCUS20910</name>
    <name evidence="14" type="ORF">VCS650_LOCUS12451</name>
</gene>
<keyword evidence="3 10" id="KW-0479">Metal-binding</keyword>
<dbReference type="GO" id="GO:0004722">
    <property type="term" value="F:protein serine/threonine phosphatase activity"/>
    <property type="evidence" value="ECO:0007669"/>
    <property type="project" value="UniProtKB-EC"/>
</dbReference>
<evidence type="ECO:0000256" key="11">
    <source>
        <dbReference type="RuleBase" id="RU004273"/>
    </source>
</evidence>
<protein>
    <recommendedName>
        <fullName evidence="10">Serine/threonine-protein phosphatase with EF-hands</fullName>
        <ecNumber evidence="10">3.1.3.16</ecNumber>
    </recommendedName>
</protein>
<evidence type="ECO:0000256" key="12">
    <source>
        <dbReference type="SAM" id="MobiDB-lite"/>
    </source>
</evidence>
<dbReference type="InterPro" id="IPR012008">
    <property type="entry name" value="Ser/Thr-Pase_EF-hand_contain"/>
</dbReference>
<keyword evidence="7 10" id="KW-0464">Manganese</keyword>
<dbReference type="AlphaFoldDB" id="A0A814DNY8"/>
<evidence type="ECO:0000256" key="3">
    <source>
        <dbReference type="ARBA" id="ARBA00022723"/>
    </source>
</evidence>
<dbReference type="EC" id="3.1.3.16" evidence="10"/>
<dbReference type="OrthoDB" id="442428at2759"/>
<evidence type="ECO:0000256" key="2">
    <source>
        <dbReference type="ARBA" id="ARBA00008294"/>
    </source>
</evidence>
<dbReference type="PROSITE" id="PS50096">
    <property type="entry name" value="IQ"/>
    <property type="match status" value="1"/>
</dbReference>
<dbReference type="GO" id="GO:0005509">
    <property type="term" value="F:calcium ion binding"/>
    <property type="evidence" value="ECO:0007669"/>
    <property type="project" value="UniProtKB-UniRule"/>
</dbReference>
<dbReference type="GO" id="GO:0050906">
    <property type="term" value="P:detection of stimulus involved in sensory perception"/>
    <property type="evidence" value="ECO:0007669"/>
    <property type="project" value="UniProtKB-UniRule"/>
</dbReference>
<dbReference type="SMART" id="SM00156">
    <property type="entry name" value="PP2Ac"/>
    <property type="match status" value="1"/>
</dbReference>
<feature type="domain" description="EF-hand" evidence="13">
    <location>
        <begin position="552"/>
        <end position="587"/>
    </location>
</feature>